<keyword evidence="2" id="KW-1133">Transmembrane helix</keyword>
<feature type="compositionally biased region" description="Polar residues" evidence="1">
    <location>
        <begin position="201"/>
        <end position="211"/>
    </location>
</feature>
<evidence type="ECO:0000259" key="3">
    <source>
        <dbReference type="PROSITE" id="PS50008"/>
    </source>
</evidence>
<keyword evidence="6" id="KW-1185">Reference proteome</keyword>
<feature type="compositionally biased region" description="Low complexity" evidence="1">
    <location>
        <begin position="91"/>
        <end position="101"/>
    </location>
</feature>
<dbReference type="InterPro" id="IPR014716">
    <property type="entry name" value="Fibrinogen_a/b/g_C_1"/>
</dbReference>
<feature type="domain" description="Fibrinogen C-terminal" evidence="4">
    <location>
        <begin position="227"/>
        <end position="470"/>
    </location>
</feature>
<protein>
    <submittedName>
        <fullName evidence="5">Ficolin-2</fullName>
    </submittedName>
</protein>
<comment type="caution">
    <text evidence="5">The sequence shown here is derived from an EMBL/GenBank/DDBJ whole genome shotgun (WGS) entry which is preliminary data.</text>
</comment>
<evidence type="ECO:0000256" key="1">
    <source>
        <dbReference type="SAM" id="MobiDB-lite"/>
    </source>
</evidence>
<dbReference type="PROSITE" id="PS50008">
    <property type="entry name" value="PIPLC_Y_DOMAIN"/>
    <property type="match status" value="1"/>
</dbReference>
<dbReference type="InterPro" id="IPR050373">
    <property type="entry name" value="Fibrinogen_C-term_domain"/>
</dbReference>
<dbReference type="SMART" id="SM00186">
    <property type="entry name" value="FBG"/>
    <property type="match status" value="1"/>
</dbReference>
<organism evidence="5 6">
    <name type="scientific">Toxocara canis</name>
    <name type="common">Canine roundworm</name>
    <dbReference type="NCBI Taxonomy" id="6265"/>
    <lineage>
        <taxon>Eukaryota</taxon>
        <taxon>Metazoa</taxon>
        <taxon>Ecdysozoa</taxon>
        <taxon>Nematoda</taxon>
        <taxon>Chromadorea</taxon>
        <taxon>Rhabditida</taxon>
        <taxon>Spirurina</taxon>
        <taxon>Ascaridomorpha</taxon>
        <taxon>Ascaridoidea</taxon>
        <taxon>Toxocaridae</taxon>
        <taxon>Toxocara</taxon>
    </lineage>
</organism>
<keyword evidence="2" id="KW-0812">Transmembrane</keyword>
<dbReference type="PROSITE" id="PS51406">
    <property type="entry name" value="FIBRINOGEN_C_2"/>
    <property type="match status" value="1"/>
</dbReference>
<feature type="transmembrane region" description="Helical" evidence="2">
    <location>
        <begin position="38"/>
        <end position="60"/>
    </location>
</feature>
<evidence type="ECO:0000313" key="5">
    <source>
        <dbReference type="EMBL" id="KHN82141.1"/>
    </source>
</evidence>
<keyword evidence="2" id="KW-0472">Membrane</keyword>
<dbReference type="PANTHER" id="PTHR19143:SF445">
    <property type="entry name" value="FIBRINOGEN C-TERMINAL DOMAIN-CONTAINING PROTEIN"/>
    <property type="match status" value="1"/>
</dbReference>
<dbReference type="STRING" id="6265.A0A0B2VF38"/>
<evidence type="ECO:0000259" key="4">
    <source>
        <dbReference type="PROSITE" id="PS51406"/>
    </source>
</evidence>
<evidence type="ECO:0000256" key="2">
    <source>
        <dbReference type="SAM" id="Phobius"/>
    </source>
</evidence>
<dbReference type="EMBL" id="JPKZ01001401">
    <property type="protein sequence ID" value="KHN82141.1"/>
    <property type="molecule type" value="Genomic_DNA"/>
</dbReference>
<dbReference type="Proteomes" id="UP000031036">
    <property type="component" value="Unassembled WGS sequence"/>
</dbReference>
<feature type="region of interest" description="Disordered" evidence="1">
    <location>
        <begin position="201"/>
        <end position="233"/>
    </location>
</feature>
<evidence type="ECO:0000313" key="6">
    <source>
        <dbReference type="Proteomes" id="UP000031036"/>
    </source>
</evidence>
<proteinExistence type="predicted"/>
<dbReference type="InterPro" id="IPR036056">
    <property type="entry name" value="Fibrinogen-like_C"/>
</dbReference>
<dbReference type="Pfam" id="PF00147">
    <property type="entry name" value="Fibrinogen_C"/>
    <property type="match status" value="1"/>
</dbReference>
<dbReference type="OMA" id="RTWHEYE"/>
<name>A0A0B2VF38_TOXCA</name>
<dbReference type="GO" id="GO:0004435">
    <property type="term" value="F:phosphatidylinositol-4,5-bisphosphate phospholipase C activity"/>
    <property type="evidence" value="ECO:0007669"/>
    <property type="project" value="InterPro"/>
</dbReference>
<gene>
    <name evidence="5" type="primary">FCN2</name>
    <name evidence="5" type="ORF">Tcan_06476</name>
</gene>
<dbReference type="InterPro" id="IPR001711">
    <property type="entry name" value="PLipase_C_Pinositol-sp_Y"/>
</dbReference>
<dbReference type="GO" id="GO:0005615">
    <property type="term" value="C:extracellular space"/>
    <property type="evidence" value="ECO:0007669"/>
    <property type="project" value="TreeGrafter"/>
</dbReference>
<dbReference type="OrthoDB" id="7972392at2759"/>
<feature type="region of interest" description="Disordered" evidence="1">
    <location>
        <begin position="91"/>
        <end position="119"/>
    </location>
</feature>
<dbReference type="AlphaFoldDB" id="A0A0B2VF38"/>
<sequence length="470" mass="53004">MREYNNRDVKSNEAELDPCIAAEVRMKKGILSPRIRRSLLAALAITLLIIVLSILLFLLLSRSEDKHNSNSASVPVIADYDHFEHVMPTTTTIQSTTTAPRPTRRLHQAGVGPIGSMSETRSDLMVQPTELVSQEDEDVEKLFTISAAPVVFPWMSEYSEATASVTTQRTSTVDAMNEKKRESMSIPFSISAVPRTVPITPATSTSVQPSTELIGPQPVLDPVMPEEDDDDTPRDCKTLLEKGNVASGIYRLWLPKVESFDAFCDMTTAGGGWTVIQRRVDASVYFSNRTWHEYEDGFGSLSSSFWLGLEKIHALVAKDKGRALILRIELNGDFCNDGDRCSQMPDGFWWGEWEFKITDASRNYMLTISPAIAGNLTERTNMDKFFYMNNGKQFTAIDKDNDRLQGNCAQFRDFGGWWHNDCGYVALNGRYGDTSSKMRNAFFFYSRGTRPTVSYYIKPKRTRMMLRSRT</sequence>
<dbReference type="NCBIfam" id="NF040941">
    <property type="entry name" value="GGGWT_bact"/>
    <property type="match status" value="1"/>
</dbReference>
<dbReference type="GO" id="GO:0035556">
    <property type="term" value="P:intracellular signal transduction"/>
    <property type="evidence" value="ECO:0007669"/>
    <property type="project" value="InterPro"/>
</dbReference>
<reference evidence="5 6" key="1">
    <citation type="submission" date="2014-11" db="EMBL/GenBank/DDBJ databases">
        <title>Genetic blueprint of the zoonotic pathogen Toxocara canis.</title>
        <authorList>
            <person name="Zhu X.-Q."/>
            <person name="Korhonen P.K."/>
            <person name="Cai H."/>
            <person name="Young N.D."/>
            <person name="Nejsum P."/>
            <person name="von Samson-Himmelstjerna G."/>
            <person name="Boag P.R."/>
            <person name="Tan P."/>
            <person name="Li Q."/>
            <person name="Min J."/>
            <person name="Yang Y."/>
            <person name="Wang X."/>
            <person name="Fang X."/>
            <person name="Hall R.S."/>
            <person name="Hofmann A."/>
            <person name="Sternberg P.W."/>
            <person name="Jex A.R."/>
            <person name="Gasser R.B."/>
        </authorList>
    </citation>
    <scope>NUCLEOTIDE SEQUENCE [LARGE SCALE GENOMIC DNA]</scope>
    <source>
        <strain evidence="5">PN_DK_2014</strain>
    </source>
</reference>
<dbReference type="SUPFAM" id="SSF56496">
    <property type="entry name" value="Fibrinogen C-terminal domain-like"/>
    <property type="match status" value="1"/>
</dbReference>
<dbReference type="Gene3D" id="3.90.215.10">
    <property type="entry name" value="Gamma Fibrinogen, chain A, domain 1"/>
    <property type="match status" value="1"/>
</dbReference>
<dbReference type="PANTHER" id="PTHR19143">
    <property type="entry name" value="FIBRINOGEN/TENASCIN/ANGIOPOEITIN"/>
    <property type="match status" value="1"/>
</dbReference>
<dbReference type="CDD" id="cd00087">
    <property type="entry name" value="FReD"/>
    <property type="match status" value="1"/>
</dbReference>
<dbReference type="GO" id="GO:0006629">
    <property type="term" value="P:lipid metabolic process"/>
    <property type="evidence" value="ECO:0007669"/>
    <property type="project" value="InterPro"/>
</dbReference>
<accession>A0A0B2VF38</accession>
<feature type="domain" description="PI-PLC Y-box" evidence="3">
    <location>
        <begin position="418"/>
        <end position="463"/>
    </location>
</feature>
<dbReference type="InterPro" id="IPR002181">
    <property type="entry name" value="Fibrinogen_a/b/g_C_dom"/>
</dbReference>